<dbReference type="InterPro" id="IPR008136">
    <property type="entry name" value="CinA_C"/>
</dbReference>
<dbReference type="InterPro" id="IPR036653">
    <property type="entry name" value="CinA-like_C"/>
</dbReference>
<dbReference type="EMBL" id="JAVYII010000002">
    <property type="protein sequence ID" value="MDT9592365.1"/>
    <property type="molecule type" value="Genomic_DNA"/>
</dbReference>
<dbReference type="SUPFAM" id="SSF142433">
    <property type="entry name" value="CinA-like"/>
    <property type="match status" value="1"/>
</dbReference>
<dbReference type="InterPro" id="IPR050101">
    <property type="entry name" value="CinA"/>
</dbReference>
<accession>A0ABU3PU96</accession>
<dbReference type="Proteomes" id="UP001268542">
    <property type="component" value="Unassembled WGS sequence"/>
</dbReference>
<dbReference type="NCBIfam" id="TIGR00199">
    <property type="entry name" value="PncC_domain"/>
    <property type="match status" value="1"/>
</dbReference>
<feature type="domain" description="MoaB/Mog" evidence="2">
    <location>
        <begin position="6"/>
        <end position="181"/>
    </location>
</feature>
<protein>
    <recommendedName>
        <fullName evidence="1">CinA-like protein</fullName>
    </recommendedName>
</protein>
<dbReference type="NCBIfam" id="NF001813">
    <property type="entry name" value="PRK00549.1"/>
    <property type="match status" value="1"/>
</dbReference>
<organism evidence="3 4">
    <name type="scientific">Nocardioides imazamoxiresistens</name>
    <dbReference type="NCBI Taxonomy" id="3231893"/>
    <lineage>
        <taxon>Bacteria</taxon>
        <taxon>Bacillati</taxon>
        <taxon>Actinomycetota</taxon>
        <taxon>Actinomycetes</taxon>
        <taxon>Propionibacteriales</taxon>
        <taxon>Nocardioidaceae</taxon>
        <taxon>Nocardioides</taxon>
    </lineage>
</organism>
<dbReference type="InterPro" id="IPR036425">
    <property type="entry name" value="MoaB/Mog-like_dom_sf"/>
</dbReference>
<dbReference type="PANTHER" id="PTHR13939:SF0">
    <property type="entry name" value="NMN AMIDOHYDROLASE-LIKE PROTEIN YFAY"/>
    <property type="match status" value="1"/>
</dbReference>
<comment type="similarity">
    <text evidence="1">Belongs to the CinA family.</text>
</comment>
<dbReference type="PIRSF" id="PIRSF006728">
    <property type="entry name" value="CinA"/>
    <property type="match status" value="1"/>
</dbReference>
<dbReference type="SMART" id="SM00852">
    <property type="entry name" value="MoCF_biosynth"/>
    <property type="match status" value="1"/>
</dbReference>
<dbReference type="InterPro" id="IPR008135">
    <property type="entry name" value="Competence-induced_CinA"/>
</dbReference>
<proteinExistence type="inferred from homology"/>
<evidence type="ECO:0000256" key="1">
    <source>
        <dbReference type="HAMAP-Rule" id="MF_00226"/>
    </source>
</evidence>
<keyword evidence="4" id="KW-1185">Reference proteome</keyword>
<dbReference type="SUPFAM" id="SSF53218">
    <property type="entry name" value="Molybdenum cofactor biosynthesis proteins"/>
    <property type="match status" value="1"/>
</dbReference>
<dbReference type="RefSeq" id="WP_315731796.1">
    <property type="nucleotide sequence ID" value="NZ_JAVYII010000002.1"/>
</dbReference>
<dbReference type="PANTHER" id="PTHR13939">
    <property type="entry name" value="NICOTINAMIDE-NUCLEOTIDE AMIDOHYDROLASE PNCC"/>
    <property type="match status" value="1"/>
</dbReference>
<evidence type="ECO:0000313" key="3">
    <source>
        <dbReference type="EMBL" id="MDT9592365.1"/>
    </source>
</evidence>
<dbReference type="Gene3D" id="3.90.950.20">
    <property type="entry name" value="CinA-like"/>
    <property type="match status" value="1"/>
</dbReference>
<gene>
    <name evidence="3" type="ORF">RDV89_04765</name>
</gene>
<sequence>MSARAGIVVTGTEVLTGRVRDANGPWLAEQLRILGVDVGQVLVVGDRPADLLDALAFLSRGNDVVLTTGGLGPTADDLTAALVARHAGRALLLDAALAERIAARVARIAAARGWDTSSPDLAAGVHKQAMVPEGAHVLEPTGTAPGLVVPTGGPPVVVLPGPPSELQAMWPAAVADDLVDAALAGRSELRQATLRLWGPPEAELAAVLRSHGEEHDLSGLEVSTCLREGQLEVVTRHSPARQSAYDALSAALTHHFGDAVYSTDARDVDDLVAEALLAAGATAATAESCTGGLVAARLTERAGSSAYVLGGLVTYANEAKTALAGVPADLIASVGAVSEEVAVAMAEGARRATGATYGLSTTGVAGPGGGTPAKPVGRVHVAIAWDGGHRHARLQLPGSRSQVRERTVVTLLHLLREVLDGRAQQVQQG</sequence>
<dbReference type="Gene3D" id="3.40.980.10">
    <property type="entry name" value="MoaB/Mog-like domain"/>
    <property type="match status" value="1"/>
</dbReference>
<dbReference type="Pfam" id="PF00994">
    <property type="entry name" value="MoCF_biosynth"/>
    <property type="match status" value="1"/>
</dbReference>
<comment type="caution">
    <text evidence="3">The sequence shown here is derived from an EMBL/GenBank/DDBJ whole genome shotgun (WGS) entry which is preliminary data.</text>
</comment>
<evidence type="ECO:0000313" key="4">
    <source>
        <dbReference type="Proteomes" id="UP001268542"/>
    </source>
</evidence>
<evidence type="ECO:0000259" key="2">
    <source>
        <dbReference type="SMART" id="SM00852"/>
    </source>
</evidence>
<dbReference type="Pfam" id="PF02464">
    <property type="entry name" value="CinA"/>
    <property type="match status" value="1"/>
</dbReference>
<dbReference type="HAMAP" id="MF_00226_B">
    <property type="entry name" value="CinA_B"/>
    <property type="match status" value="1"/>
</dbReference>
<reference evidence="3 4" key="1">
    <citation type="submission" date="2023-08" db="EMBL/GenBank/DDBJ databases">
        <title>Nocardioides seae sp. nov., a bacterium isolated from a soil.</title>
        <authorList>
            <person name="Wang X."/>
        </authorList>
    </citation>
    <scope>NUCLEOTIDE SEQUENCE [LARGE SCALE GENOMIC DNA]</scope>
    <source>
        <strain evidence="3 4">YZH12</strain>
    </source>
</reference>
<name>A0ABU3PU96_9ACTN</name>
<dbReference type="InterPro" id="IPR001453">
    <property type="entry name" value="MoaB/Mog_dom"/>
</dbReference>